<comment type="caution">
    <text evidence="2">The sequence shown here is derived from an EMBL/GenBank/DDBJ whole genome shotgun (WGS) entry which is preliminary data.</text>
</comment>
<dbReference type="InterPro" id="IPR032806">
    <property type="entry name" value="YbfD_N"/>
</dbReference>
<feature type="domain" description="H repeat-associated protein N-terminal" evidence="1">
    <location>
        <begin position="24"/>
        <end position="75"/>
    </location>
</feature>
<protein>
    <submittedName>
        <fullName evidence="2">Transposase family protein</fullName>
    </submittedName>
</protein>
<dbReference type="AlphaFoldDB" id="A0A6B3C6A3"/>
<dbReference type="EMBL" id="JAAGLU010000065">
    <property type="protein sequence ID" value="NEC92313.1"/>
    <property type="molecule type" value="Genomic_DNA"/>
</dbReference>
<sequence length="95" mass="9541">MPAALDQLSASPSIAAEECPSLLNCLAAVTDPHDPRGRLHPLTGVLAICAAAVLTGATSLPAISEWAADAPQSALARPGARLDRIHAGRQPSAAG</sequence>
<evidence type="ECO:0000313" key="2">
    <source>
        <dbReference type="EMBL" id="NEC92313.1"/>
    </source>
</evidence>
<organism evidence="2">
    <name type="scientific">Streptomyces sp. SID12501</name>
    <dbReference type="NCBI Taxonomy" id="2706042"/>
    <lineage>
        <taxon>Bacteria</taxon>
        <taxon>Bacillati</taxon>
        <taxon>Actinomycetota</taxon>
        <taxon>Actinomycetes</taxon>
        <taxon>Kitasatosporales</taxon>
        <taxon>Streptomycetaceae</taxon>
        <taxon>Streptomyces</taxon>
    </lineage>
</organism>
<dbReference type="Pfam" id="PF13808">
    <property type="entry name" value="DDE_Tnp_1_assoc"/>
    <property type="match status" value="1"/>
</dbReference>
<proteinExistence type="predicted"/>
<accession>A0A6B3C6A3</accession>
<gene>
    <name evidence="2" type="ORF">G3I71_42625</name>
</gene>
<dbReference type="RefSeq" id="WP_164323841.1">
    <property type="nucleotide sequence ID" value="NZ_JAAGLU010000065.1"/>
</dbReference>
<reference evidence="2" key="1">
    <citation type="submission" date="2020-01" db="EMBL/GenBank/DDBJ databases">
        <title>Insect and environment-associated Actinomycetes.</title>
        <authorList>
            <person name="Currrie C."/>
            <person name="Chevrette M."/>
            <person name="Carlson C."/>
            <person name="Stubbendieck R."/>
            <person name="Wendt-Pienkowski E."/>
        </authorList>
    </citation>
    <scope>NUCLEOTIDE SEQUENCE</scope>
    <source>
        <strain evidence="2">SID12501</strain>
    </source>
</reference>
<evidence type="ECO:0000259" key="1">
    <source>
        <dbReference type="Pfam" id="PF13808"/>
    </source>
</evidence>
<name>A0A6B3C6A3_9ACTN</name>